<dbReference type="CDD" id="cd00085">
    <property type="entry name" value="HNHc"/>
    <property type="match status" value="1"/>
</dbReference>
<feature type="domain" description="DUF222" evidence="2">
    <location>
        <begin position="52"/>
        <end position="311"/>
    </location>
</feature>
<feature type="region of interest" description="Disordered" evidence="1">
    <location>
        <begin position="333"/>
        <end position="392"/>
    </location>
</feature>
<sequence>MTTSSRSRFAAYLGPQSKPYIEPASLAEIRDVTILENQACARKVAVAAAIWDSCIHQNVLVGDVVQDAGNYAASEIAHVLGCSKTVANTYAEVGMDLRLRLPAVAAAFEAGELDLPRVRAIYRCTHNLTQDAATAVQGEVLHAARRLSPGPLATEIWSIMYRIAPEQAAALRKGLERHTNVTYTDKDVLSTLKADLTAADAAAAWQLINEMAATVCRRDPRNRGQKRAAAYVALLQQESSMACLCEPDDDNPCTADTVRPDRRAPLTVITVDLATLAGLLSNPAHLAGHGTIDAEYARELADNAHWQILLTEARNLAEKLGYGDDLESLVDLDTGDGAGTGEKGAESTADCGDSSRSHVVFHPLGRGRRRVGGSVPRPSRAPKSAQPPRNDCLATPYRGTYTFVAELEAGIAADPALGLALHPDGHGGLVLPPPGALAYRPTIALAERIRYRDRTCRHPGCDVPARQCEIDHVVPYLHRDPANGGWTIDSNLHCLCRYHHSLKTMGLWTPAMLVDGVEFWVSNAGTTAITVPGTTQLADLSHLPAVHRRPKGQALEPDTATLERAEPQPAAVQVPAPDDEPPPF</sequence>
<evidence type="ECO:0000256" key="1">
    <source>
        <dbReference type="SAM" id="MobiDB-lite"/>
    </source>
</evidence>
<dbReference type="InterPro" id="IPR003870">
    <property type="entry name" value="DUF222"/>
</dbReference>
<evidence type="ECO:0000313" key="4">
    <source>
        <dbReference type="Proteomes" id="UP001081071"/>
    </source>
</evidence>
<organism evidence="3 4">
    <name type="scientific">Rhodococcus ruber</name>
    <dbReference type="NCBI Taxonomy" id="1830"/>
    <lineage>
        <taxon>Bacteria</taxon>
        <taxon>Bacillati</taxon>
        <taxon>Actinomycetota</taxon>
        <taxon>Actinomycetes</taxon>
        <taxon>Mycobacteriales</taxon>
        <taxon>Nocardiaceae</taxon>
        <taxon>Rhodococcus</taxon>
    </lineage>
</organism>
<proteinExistence type="predicted"/>
<comment type="caution">
    <text evidence="3">The sequence shown here is derived from an EMBL/GenBank/DDBJ whole genome shotgun (WGS) entry which is preliminary data.</text>
</comment>
<dbReference type="RefSeq" id="WP_269607079.1">
    <property type="nucleotide sequence ID" value="NZ_JAPWIJ010000008.1"/>
</dbReference>
<keyword evidence="4" id="KW-1185">Reference proteome</keyword>
<evidence type="ECO:0000313" key="3">
    <source>
        <dbReference type="EMBL" id="MCZ4520645.1"/>
    </source>
</evidence>
<dbReference type="Pfam" id="PF02720">
    <property type="entry name" value="DUF222"/>
    <property type="match status" value="1"/>
</dbReference>
<dbReference type="EMBL" id="JAPWIJ010000008">
    <property type="protein sequence ID" value="MCZ4520645.1"/>
    <property type="molecule type" value="Genomic_DNA"/>
</dbReference>
<dbReference type="Proteomes" id="UP001081071">
    <property type="component" value="Unassembled WGS sequence"/>
</dbReference>
<name>A0ABT4MJR1_9NOCA</name>
<dbReference type="InterPro" id="IPR003615">
    <property type="entry name" value="HNH_nuc"/>
</dbReference>
<feature type="region of interest" description="Disordered" evidence="1">
    <location>
        <begin position="564"/>
        <end position="584"/>
    </location>
</feature>
<dbReference type="Gene3D" id="1.10.30.50">
    <property type="match status" value="1"/>
</dbReference>
<gene>
    <name evidence="3" type="ORF">O4220_19225</name>
</gene>
<evidence type="ECO:0000259" key="2">
    <source>
        <dbReference type="Pfam" id="PF02720"/>
    </source>
</evidence>
<accession>A0ABT4MJR1</accession>
<reference evidence="3" key="1">
    <citation type="submission" date="2022-12" db="EMBL/GenBank/DDBJ databases">
        <authorList>
            <person name="Krivoruchko A.V."/>
            <person name="Elkin A."/>
        </authorList>
    </citation>
    <scope>NUCLEOTIDE SEQUENCE</scope>
    <source>
        <strain evidence="3">IEGM 1391</strain>
    </source>
</reference>
<protein>
    <submittedName>
        <fullName evidence="3">DUF222 domain-containing protein</fullName>
    </submittedName>
</protein>
<feature type="compositionally biased region" description="Low complexity" evidence="1">
    <location>
        <begin position="567"/>
        <end position="576"/>
    </location>
</feature>